<keyword evidence="2" id="KW-1185">Reference proteome</keyword>
<evidence type="ECO:0000313" key="2">
    <source>
        <dbReference type="Proteomes" id="UP000532194"/>
    </source>
</evidence>
<dbReference type="Proteomes" id="UP000532194">
    <property type="component" value="Unassembled WGS sequence"/>
</dbReference>
<reference evidence="1 2" key="1">
    <citation type="submission" date="2020-02" db="EMBL/GenBank/DDBJ databases">
        <title>Characterization of phylogenetic diversity of novel bifidobacterial species isolated in Czech ZOOs.</title>
        <authorList>
            <person name="Lugli G.A."/>
            <person name="Vera N.B."/>
            <person name="Ventura M."/>
        </authorList>
    </citation>
    <scope>NUCLEOTIDE SEQUENCE [LARGE SCALE GENOMIC DNA]</scope>
    <source>
        <strain evidence="1 2">DSM 109957</strain>
    </source>
</reference>
<evidence type="ECO:0000313" key="1">
    <source>
        <dbReference type="EMBL" id="NMM93423.1"/>
    </source>
</evidence>
<protein>
    <submittedName>
        <fullName evidence="1">Uncharacterized protein</fullName>
    </submittedName>
</protein>
<sequence>MFAGMANIEVIDEFFGAISDGLSSYASLGTIVYNARKLELSMQVYEEAFKALSDYEIPEEPEVTDEEGHVSGKTFLKVLEWGGRRHNVAVIDGFLQEIVPLRESLRKEGVMFHSCTTRFQKLSDDQFNKYLNIIAKQNLYDRRQIVKPIYVKPSSPDEEQ</sequence>
<accession>A0A7Y0HSB6</accession>
<name>A0A7Y0HSB6_9BIFI</name>
<organism evidence="1 2">
    <name type="scientific">Bifidobacterium oedipodis</name>
    <dbReference type="NCBI Taxonomy" id="2675322"/>
    <lineage>
        <taxon>Bacteria</taxon>
        <taxon>Bacillati</taxon>
        <taxon>Actinomycetota</taxon>
        <taxon>Actinomycetes</taxon>
        <taxon>Bifidobacteriales</taxon>
        <taxon>Bifidobacteriaceae</taxon>
        <taxon>Bifidobacterium</taxon>
    </lineage>
</organism>
<dbReference type="AlphaFoldDB" id="A0A7Y0HSB6"/>
<proteinExistence type="predicted"/>
<dbReference type="EMBL" id="JAAIII010000001">
    <property type="protein sequence ID" value="NMM93423.1"/>
    <property type="molecule type" value="Genomic_DNA"/>
</dbReference>
<gene>
    <name evidence="1" type="ORF">G1C95_0608</name>
</gene>
<comment type="caution">
    <text evidence="1">The sequence shown here is derived from an EMBL/GenBank/DDBJ whole genome shotgun (WGS) entry which is preliminary data.</text>
</comment>